<name>A0A836HQ46_LEIEN</name>
<organism evidence="1 2">
    <name type="scientific">Leishmania enriettii</name>
    <dbReference type="NCBI Taxonomy" id="5663"/>
    <lineage>
        <taxon>Eukaryota</taxon>
        <taxon>Discoba</taxon>
        <taxon>Euglenozoa</taxon>
        <taxon>Kinetoplastea</taxon>
        <taxon>Metakinetoplastina</taxon>
        <taxon>Trypanosomatida</taxon>
        <taxon>Trypanosomatidae</taxon>
        <taxon>Leishmaniinae</taxon>
        <taxon>Leishmania</taxon>
    </lineage>
</organism>
<comment type="caution">
    <text evidence="1">The sequence shown here is derived from an EMBL/GenBank/DDBJ whole genome shotgun (WGS) entry which is preliminary data.</text>
</comment>
<dbReference type="EMBL" id="JAFHKP010000020">
    <property type="protein sequence ID" value="KAG5480658.1"/>
    <property type="molecule type" value="Genomic_DNA"/>
</dbReference>
<evidence type="ECO:0000313" key="1">
    <source>
        <dbReference type="EMBL" id="KAG5480658.1"/>
    </source>
</evidence>
<dbReference type="AlphaFoldDB" id="A0A836HQ46"/>
<keyword evidence="2" id="KW-1185">Reference proteome</keyword>
<evidence type="ECO:0000313" key="2">
    <source>
        <dbReference type="Proteomes" id="UP000674179"/>
    </source>
</evidence>
<sequence>MDPCPLLLCGPGYVEQAFTRMHREVANKATVMGDGSAPRRERPWRAARTQVQQMSRHKLRFMLMASSLARVAEVRLRALTYHAVGAAA</sequence>
<reference evidence="1 2" key="1">
    <citation type="submission" date="2021-02" db="EMBL/GenBank/DDBJ databases">
        <title>Leishmania (Mundinia) enrietti genome sequencing and assembly.</title>
        <authorList>
            <person name="Almutairi H."/>
            <person name="Gatherer D."/>
        </authorList>
    </citation>
    <scope>NUCLEOTIDE SEQUENCE [LARGE SCALE GENOMIC DNA]</scope>
    <source>
        <strain evidence="1">CUR178</strain>
    </source>
</reference>
<dbReference type="OrthoDB" id="10390214at2759"/>
<protein>
    <submittedName>
        <fullName evidence="1">Uncharacterized protein</fullName>
    </submittedName>
</protein>
<dbReference type="RefSeq" id="XP_067693471.1">
    <property type="nucleotide sequence ID" value="XM_067837472.1"/>
</dbReference>
<dbReference type="KEGG" id="lenr:94172982"/>
<gene>
    <name evidence="1" type="ORF">CUR178_05793</name>
</gene>
<accession>A0A836HQ46</accession>
<proteinExistence type="predicted"/>
<dbReference type="Proteomes" id="UP000674179">
    <property type="component" value="Chromosome 20"/>
</dbReference>
<dbReference type="GeneID" id="94172982"/>